<dbReference type="AlphaFoldDB" id="A0AAP2ACD8"/>
<proteinExistence type="predicted"/>
<sequence>MQVVHIGFHNCLNRGSYEAIRQSVPFLSRSGPKQWLTQGYYFWTDDPYWAHQWNEGRDTVISEFSITFDSKDELLDLVGNARDIRQFEAMRQEVARTLTRMSALHITVNQVISFFRELEQSDDFKGVFPYAAVKAQDSTKASNLIRLNFVDERPEQMVSFTRQQMCVYEHARGKIEFRRFIFPEHFCEKE</sequence>
<dbReference type="Proteomes" id="UP000653275">
    <property type="component" value="Unassembled WGS sequence"/>
</dbReference>
<gene>
    <name evidence="1" type="ORF">I7V27_01075</name>
</gene>
<reference evidence="1" key="1">
    <citation type="submission" date="2020-12" db="EMBL/GenBank/DDBJ databases">
        <title>Draft genome sequence of Enterobacter spp., Lelliottia spp. and Serratia spp. isolated from drinking water reservoirs and lakes.</title>
        <authorList>
            <person name="Reitter C."/>
            <person name="Neuhaus K."/>
            <person name="Huegler M."/>
        </authorList>
    </citation>
    <scope>NUCLEOTIDE SEQUENCE</scope>
    <source>
        <strain evidence="1">TZW15</strain>
    </source>
</reference>
<name>A0AAP2ACD8_LELAM</name>
<dbReference type="RefSeq" id="WP_202665176.1">
    <property type="nucleotide sequence ID" value="NZ_JAENMR010000001.1"/>
</dbReference>
<comment type="caution">
    <text evidence="1">The sequence shown here is derived from an EMBL/GenBank/DDBJ whole genome shotgun (WGS) entry which is preliminary data.</text>
</comment>
<evidence type="ECO:0000313" key="1">
    <source>
        <dbReference type="EMBL" id="MBL5933066.1"/>
    </source>
</evidence>
<accession>A0AAP2ACD8</accession>
<organism evidence="1 2">
    <name type="scientific">Lelliottia amnigena</name>
    <name type="common">Enterobacter amnigenus</name>
    <dbReference type="NCBI Taxonomy" id="61646"/>
    <lineage>
        <taxon>Bacteria</taxon>
        <taxon>Pseudomonadati</taxon>
        <taxon>Pseudomonadota</taxon>
        <taxon>Gammaproteobacteria</taxon>
        <taxon>Enterobacterales</taxon>
        <taxon>Enterobacteriaceae</taxon>
        <taxon>Lelliottia</taxon>
    </lineage>
</organism>
<protein>
    <submittedName>
        <fullName evidence="1">Uncharacterized protein</fullName>
    </submittedName>
</protein>
<evidence type="ECO:0000313" key="2">
    <source>
        <dbReference type="Proteomes" id="UP000653275"/>
    </source>
</evidence>
<dbReference type="EMBL" id="JAENMS010000001">
    <property type="protein sequence ID" value="MBL5933066.1"/>
    <property type="molecule type" value="Genomic_DNA"/>
</dbReference>